<name>A0ABY8XPM5_9PSEU</name>
<feature type="transmembrane region" description="Helical" evidence="1">
    <location>
        <begin position="496"/>
        <end position="515"/>
    </location>
</feature>
<feature type="transmembrane region" description="Helical" evidence="1">
    <location>
        <begin position="602"/>
        <end position="622"/>
    </location>
</feature>
<evidence type="ECO:0008006" key="4">
    <source>
        <dbReference type="Google" id="ProtNLM"/>
    </source>
</evidence>
<feature type="transmembrane region" description="Helical" evidence="1">
    <location>
        <begin position="442"/>
        <end position="463"/>
    </location>
</feature>
<feature type="transmembrane region" description="Helical" evidence="1">
    <location>
        <begin position="337"/>
        <end position="357"/>
    </location>
</feature>
<feature type="transmembrane region" description="Helical" evidence="1">
    <location>
        <begin position="225"/>
        <end position="245"/>
    </location>
</feature>
<protein>
    <recommendedName>
        <fullName evidence="4">Integral membrane protein</fullName>
    </recommendedName>
</protein>
<evidence type="ECO:0000313" key="3">
    <source>
        <dbReference type="Proteomes" id="UP001227101"/>
    </source>
</evidence>
<feature type="transmembrane region" description="Helical" evidence="1">
    <location>
        <begin position="251"/>
        <end position="270"/>
    </location>
</feature>
<gene>
    <name evidence="2" type="ORF">QP939_02315</name>
</gene>
<feature type="transmembrane region" description="Helical" evidence="1">
    <location>
        <begin position="80"/>
        <end position="102"/>
    </location>
</feature>
<evidence type="ECO:0000256" key="1">
    <source>
        <dbReference type="SAM" id="Phobius"/>
    </source>
</evidence>
<reference evidence="2 3" key="1">
    <citation type="submission" date="2023-06" db="EMBL/GenBank/DDBJ databases">
        <authorList>
            <person name="Oyuntsetseg B."/>
            <person name="Kim S.B."/>
        </authorList>
    </citation>
    <scope>NUCLEOTIDE SEQUENCE [LARGE SCALE GENOMIC DNA]</scope>
    <source>
        <strain evidence="2 3">2-2</strain>
    </source>
</reference>
<keyword evidence="3" id="KW-1185">Reference proteome</keyword>
<dbReference type="Proteomes" id="UP001227101">
    <property type="component" value="Chromosome"/>
</dbReference>
<evidence type="ECO:0000313" key="2">
    <source>
        <dbReference type="EMBL" id="WIV57548.1"/>
    </source>
</evidence>
<feature type="transmembrane region" description="Helical" evidence="1">
    <location>
        <begin position="168"/>
        <end position="185"/>
    </location>
</feature>
<keyword evidence="1" id="KW-0812">Transmembrane</keyword>
<feature type="transmembrane region" description="Helical" evidence="1">
    <location>
        <begin position="291"/>
        <end position="317"/>
    </location>
</feature>
<feature type="transmembrane region" description="Helical" evidence="1">
    <location>
        <begin position="470"/>
        <end position="490"/>
    </location>
</feature>
<keyword evidence="1" id="KW-1133">Transmembrane helix</keyword>
<feature type="transmembrane region" description="Helical" evidence="1">
    <location>
        <begin position="378"/>
        <end position="400"/>
    </location>
</feature>
<accession>A0ABY8XPM5</accession>
<dbReference type="RefSeq" id="WP_285454834.1">
    <property type="nucleotide sequence ID" value="NZ_CP127173.1"/>
</dbReference>
<feature type="transmembrane region" description="Helical" evidence="1">
    <location>
        <begin position="114"/>
        <end position="136"/>
    </location>
</feature>
<feature type="transmembrane region" description="Helical" evidence="1">
    <location>
        <begin position="557"/>
        <end position="582"/>
    </location>
</feature>
<proteinExistence type="predicted"/>
<keyword evidence="1" id="KW-0472">Membrane</keyword>
<sequence>MTGTPAPVVVELRVHGVHGTPPEVMLGDPEPRRVAGDDMARFFRRRQLLATPPVGGTARRWRIVEAFHWGRFTSGSPSRALWLALAPFALLNLSRYALLLPGGKRTGGARFADAVLRLLGLVLTSMLVTNVAYVSLEIVMHQCAASVVCLQDNPWLAKVTSAEVGPRLLLGAAPPVAVVLLFWWFGRQSFLYEPRGTLRAWASPNGTFGDAAFWHTSPKAPTLRAMHVAASCTVLGLLFNAFLALKDGLHLVVLGVGSVLLLAVLVVVAWGPEPKNLKADPRGRDAVELPVFVTPLRWLCAAYLLGTGAWTTAALWSETHLDPAPLAGFEAAPRIEAVSAMVLLLIGLTIACAWLRVSSAGKRLMATEDAFRPLWKGWGTWVLAAVATLLAAGFSGGLAFRVADLLGKPVRTRGDVPDVAEACGCRDVEWPIQLGVSYWTSAWLWGVFAIGLLLFLLPLAAALGGQRRAAALFLGGAAFGAAALAFFWTGRAWPPALPTAGLLFAAGGVAWWRGWGHDGLAERAAADYPADVPPDPRVVRRVSTVWRLALTKYRYHWGLTVLAVGGGVLVGLAGVVALLRTFVVSWRDELDSALEHVESPQLTTIGAWVLAGLLSALLLLGLRSWQGAKLRTAVGVVWDLLAFWPRLVHPICPPPYGGRAVLETAHRAKYLGENVADAVVLSGHSQGSVVCAAALSVLRREGTSLRKIGFVSYGSQLQWAYPRVFPAYLGYERIERVWSELDQRWYNVFRWTDPLGGPVLTWPATGRTWPADEVRWTGFPTPGPLESGVVVAGEPHEGENGAVETAMAFRLGHDIRLRDPEFAADHDDRPKSPLRGHSAYYDDPVFDVVVANLADVIRGRRAGM</sequence>
<organism evidence="2 3">
    <name type="scientific">Amycolatopsis nalaikhensis</name>
    <dbReference type="NCBI Taxonomy" id="715472"/>
    <lineage>
        <taxon>Bacteria</taxon>
        <taxon>Bacillati</taxon>
        <taxon>Actinomycetota</taxon>
        <taxon>Actinomycetes</taxon>
        <taxon>Pseudonocardiales</taxon>
        <taxon>Pseudonocardiaceae</taxon>
        <taxon>Amycolatopsis</taxon>
    </lineage>
</organism>
<dbReference type="EMBL" id="CP127173">
    <property type="protein sequence ID" value="WIV57548.1"/>
    <property type="molecule type" value="Genomic_DNA"/>
</dbReference>